<organism evidence="1">
    <name type="scientific">uncultured Microvirga sp</name>
    <dbReference type="NCBI Taxonomy" id="412392"/>
    <lineage>
        <taxon>Bacteria</taxon>
        <taxon>Pseudomonadati</taxon>
        <taxon>Pseudomonadota</taxon>
        <taxon>Alphaproteobacteria</taxon>
        <taxon>Hyphomicrobiales</taxon>
        <taxon>Methylobacteriaceae</taxon>
        <taxon>Microvirga</taxon>
        <taxon>environmental samples</taxon>
    </lineage>
</organism>
<dbReference type="EMBL" id="CADCUC010000546">
    <property type="protein sequence ID" value="CAA9355748.1"/>
    <property type="molecule type" value="Genomic_DNA"/>
</dbReference>
<accession>A0A6J4MHV0</accession>
<proteinExistence type="predicted"/>
<evidence type="ECO:0000313" key="1">
    <source>
        <dbReference type="EMBL" id="CAA9355748.1"/>
    </source>
</evidence>
<reference evidence="1" key="1">
    <citation type="submission" date="2020-02" db="EMBL/GenBank/DDBJ databases">
        <authorList>
            <person name="Meier V. D."/>
        </authorList>
    </citation>
    <scope>NUCLEOTIDE SEQUENCE</scope>
    <source>
        <strain evidence="1">AVDCRST_MAG90</strain>
    </source>
</reference>
<dbReference type="AlphaFoldDB" id="A0A6J4MHV0"/>
<sequence>MKAVTVTMYMRFEIASVSPSRHALSTCGTKLGVERTPATTPRAFGSQPSIRRSLQAGPVAALAL</sequence>
<name>A0A6J4MHV0_9HYPH</name>
<protein>
    <submittedName>
        <fullName evidence="1">Uncharacterized protein</fullName>
    </submittedName>
</protein>
<gene>
    <name evidence="1" type="ORF">AVDCRST_MAG90-2656</name>
</gene>